<dbReference type="InterPro" id="IPR026913">
    <property type="entry name" value="METTL24"/>
</dbReference>
<keyword evidence="1" id="KW-0472">Membrane</keyword>
<feature type="domain" description="Methyltransferase" evidence="2">
    <location>
        <begin position="104"/>
        <end position="240"/>
    </location>
</feature>
<evidence type="ECO:0000313" key="3">
    <source>
        <dbReference type="EMBL" id="ROT69366.1"/>
    </source>
</evidence>
<accession>A0A3R7M1P1</accession>
<reference evidence="3 4" key="1">
    <citation type="submission" date="2018-04" db="EMBL/GenBank/DDBJ databases">
        <authorList>
            <person name="Zhang X."/>
            <person name="Yuan J."/>
            <person name="Li F."/>
            <person name="Xiang J."/>
        </authorList>
    </citation>
    <scope>NUCLEOTIDE SEQUENCE [LARGE SCALE GENOMIC DNA]</scope>
    <source>
        <tissue evidence="3">Muscle</tissue>
    </source>
</reference>
<dbReference type="Proteomes" id="UP000283509">
    <property type="component" value="Unassembled WGS sequence"/>
</dbReference>
<keyword evidence="1" id="KW-1133">Transmembrane helix</keyword>
<dbReference type="OrthoDB" id="10006218at2759"/>
<dbReference type="Pfam" id="PF13383">
    <property type="entry name" value="Methyltransf_22"/>
    <property type="match status" value="1"/>
</dbReference>
<gene>
    <name evidence="3" type="ORF">C7M84_012420</name>
</gene>
<dbReference type="AlphaFoldDB" id="A0A3R7M1P1"/>
<dbReference type="PANTHER" id="PTHR32026:SF10">
    <property type="entry name" value="METHYLTRANSFERASE-LIKE PROTEIN 24-RELATED"/>
    <property type="match status" value="1"/>
</dbReference>
<evidence type="ECO:0000259" key="2">
    <source>
        <dbReference type="Pfam" id="PF13383"/>
    </source>
</evidence>
<dbReference type="InterPro" id="IPR025714">
    <property type="entry name" value="Methyltranfer_dom"/>
</dbReference>
<keyword evidence="1" id="KW-0812">Transmembrane</keyword>
<reference evidence="3 4" key="2">
    <citation type="submission" date="2019-01" db="EMBL/GenBank/DDBJ databases">
        <title>The decoding of complex shrimp genome reveals the adaptation for benthos swimmer, frequently molting mechanism and breeding impact on genome.</title>
        <authorList>
            <person name="Sun Y."/>
            <person name="Gao Y."/>
            <person name="Yu Y."/>
        </authorList>
    </citation>
    <scope>NUCLEOTIDE SEQUENCE [LARGE SCALE GENOMIC DNA]</scope>
    <source>
        <tissue evidence="3">Muscle</tissue>
    </source>
</reference>
<dbReference type="EMBL" id="QCYY01002568">
    <property type="protein sequence ID" value="ROT69366.1"/>
    <property type="molecule type" value="Genomic_DNA"/>
</dbReference>
<feature type="transmembrane region" description="Helical" evidence="1">
    <location>
        <begin position="12"/>
        <end position="31"/>
    </location>
</feature>
<protein>
    <recommendedName>
        <fullName evidence="2">Methyltransferase domain-containing protein</fullName>
    </recommendedName>
</protein>
<proteinExistence type="predicted"/>
<sequence>MRTCRISPRSLGTKILFLAGLAIWTIIGALLDVVERESVNYVDDPWYDWMDKKRYRPLPGRNVTYAKIQDDVDSPAWTPKRLVELLEESSSTCRKMTDLGGFYSCKDCQTCHVDGNKYICFDPDPHPGDCLIYSFGVGGEVSWDTAMVHLNCSVFAFDMTSKTWDNGMLIENLHFLALGLGPDNVDADIQMHNATHPNRRDEKKSFFRTLETVRDFLGHSERAIDVLKLDIEFAEWDFFESLFRSPRSRGFCRMSADCVHLDDLKHESAAKRVRGGQRVERILETLQSHGFHLVHTELNTAFQVFADVRGEVLPLFRESLYVRRP</sequence>
<evidence type="ECO:0000256" key="1">
    <source>
        <dbReference type="SAM" id="Phobius"/>
    </source>
</evidence>
<dbReference type="PANTHER" id="PTHR32026">
    <property type="entry name" value="METHYLTRANSFERASE-LIKE PROTEIN 24"/>
    <property type="match status" value="1"/>
</dbReference>
<keyword evidence="4" id="KW-1185">Reference proteome</keyword>
<comment type="caution">
    <text evidence="3">The sequence shown here is derived from an EMBL/GenBank/DDBJ whole genome shotgun (WGS) entry which is preliminary data.</text>
</comment>
<organism evidence="3 4">
    <name type="scientific">Penaeus vannamei</name>
    <name type="common">Whiteleg shrimp</name>
    <name type="synonym">Litopenaeus vannamei</name>
    <dbReference type="NCBI Taxonomy" id="6689"/>
    <lineage>
        <taxon>Eukaryota</taxon>
        <taxon>Metazoa</taxon>
        <taxon>Ecdysozoa</taxon>
        <taxon>Arthropoda</taxon>
        <taxon>Crustacea</taxon>
        <taxon>Multicrustacea</taxon>
        <taxon>Malacostraca</taxon>
        <taxon>Eumalacostraca</taxon>
        <taxon>Eucarida</taxon>
        <taxon>Decapoda</taxon>
        <taxon>Dendrobranchiata</taxon>
        <taxon>Penaeoidea</taxon>
        <taxon>Penaeidae</taxon>
        <taxon>Penaeus</taxon>
    </lineage>
</organism>
<evidence type="ECO:0000313" key="4">
    <source>
        <dbReference type="Proteomes" id="UP000283509"/>
    </source>
</evidence>
<name>A0A3R7M1P1_PENVA</name>